<feature type="domain" description="DUF1618" evidence="1">
    <location>
        <begin position="49"/>
        <end position="175"/>
    </location>
</feature>
<dbReference type="PANTHER" id="PTHR33074">
    <property type="entry name" value="EXPRESSED PROTEIN-RELATED"/>
    <property type="match status" value="1"/>
</dbReference>
<gene>
    <name evidence="2" type="ORF">PAHAL_1G011000</name>
</gene>
<evidence type="ECO:0000313" key="2">
    <source>
        <dbReference type="EMBL" id="PVH65509.1"/>
    </source>
</evidence>
<dbReference type="PANTHER" id="PTHR33074:SF128">
    <property type="entry name" value="EXPRESSED PROTEIN"/>
    <property type="match status" value="1"/>
</dbReference>
<dbReference type="EMBL" id="CM008046">
    <property type="protein sequence ID" value="PVH65509.1"/>
    <property type="molecule type" value="Genomic_DNA"/>
</dbReference>
<accession>A0A2T8KTM1</accession>
<organism evidence="2">
    <name type="scientific">Panicum hallii</name>
    <dbReference type="NCBI Taxonomy" id="206008"/>
    <lineage>
        <taxon>Eukaryota</taxon>
        <taxon>Viridiplantae</taxon>
        <taxon>Streptophyta</taxon>
        <taxon>Embryophyta</taxon>
        <taxon>Tracheophyta</taxon>
        <taxon>Spermatophyta</taxon>
        <taxon>Magnoliopsida</taxon>
        <taxon>Liliopsida</taxon>
        <taxon>Poales</taxon>
        <taxon>Poaceae</taxon>
        <taxon>PACMAD clade</taxon>
        <taxon>Panicoideae</taxon>
        <taxon>Panicodae</taxon>
        <taxon>Paniceae</taxon>
        <taxon>Panicinae</taxon>
        <taxon>Panicum</taxon>
        <taxon>Panicum sect. Panicum</taxon>
    </lineage>
</organism>
<dbReference type="Proteomes" id="UP000243499">
    <property type="component" value="Chromosome 1"/>
</dbReference>
<name>A0A2T8KTM1_9POAL</name>
<dbReference type="Gramene" id="PVH65509">
    <property type="protein sequence ID" value="PVH65509"/>
    <property type="gene ID" value="PAHAL_1G011000"/>
</dbReference>
<proteinExistence type="predicted"/>
<protein>
    <recommendedName>
        <fullName evidence="1">DUF1618 domain-containing protein</fullName>
    </recommendedName>
</protein>
<reference evidence="2" key="1">
    <citation type="submission" date="2018-04" db="EMBL/GenBank/DDBJ databases">
        <title>WGS assembly of Panicum hallii.</title>
        <authorList>
            <person name="Lovell J."/>
            <person name="Jenkins J."/>
            <person name="Lowry D."/>
            <person name="Mamidi S."/>
            <person name="Sreedasyam A."/>
            <person name="Weng X."/>
            <person name="Barry K."/>
            <person name="Bonette J."/>
            <person name="Campitelli B."/>
            <person name="Daum C."/>
            <person name="Gordon S."/>
            <person name="Gould B."/>
            <person name="Lipzen A."/>
            <person name="Macqueen A."/>
            <person name="Palacio-Mejia J."/>
            <person name="Plott C."/>
            <person name="Shakirov E."/>
            <person name="Shu S."/>
            <person name="Yoshinaga Y."/>
            <person name="Zane M."/>
            <person name="Rokhsar D."/>
            <person name="Grimwood J."/>
            <person name="Schmutz J."/>
            <person name="Juenger T."/>
        </authorList>
    </citation>
    <scope>NUCLEOTIDE SEQUENCE [LARGE SCALE GENOMIC DNA]</scope>
    <source>
        <strain evidence="2">FIL2</strain>
    </source>
</reference>
<dbReference type="AlphaFoldDB" id="A0A2T8KTM1"/>
<evidence type="ECO:0000259" key="1">
    <source>
        <dbReference type="Pfam" id="PF07762"/>
    </source>
</evidence>
<dbReference type="Pfam" id="PF07762">
    <property type="entry name" value="DUF1618"/>
    <property type="match status" value="1"/>
</dbReference>
<dbReference type="InterPro" id="IPR011676">
    <property type="entry name" value="DUF1618"/>
</dbReference>
<sequence length="288" mass="33275">MELHACAHPLQRRPRSPLAALPVADRRRCPRRPLAVLGRLLPRHPLLRTVSFLRFPPDNFPDTHNRSIACSWLYRGVSAIDAGRALIKFVDVARYDDIVYGALKPGTGLTITCHTLTLDGMVWNKKTLGGKELWSKDCTFTSDELWSSADNPPERLPRGILMFPQVNIDRPHVVHFVVFTEFKYVMKKMWLVAIDMNTRTVESCSEYTNGREDVYLTYVRSCLPMPFLHCEFSKYVHPSRHLCIFAIKKKKKMMMMMMMMFTKLGYRTGKAPLQLRDLLDAYNHLVES</sequence>